<accession>A0A9Q3GXM5</accession>
<dbReference type="AlphaFoldDB" id="A0A9Q3GXM5"/>
<comment type="caution">
    <text evidence="1">The sequence shown here is derived from an EMBL/GenBank/DDBJ whole genome shotgun (WGS) entry which is preliminary data.</text>
</comment>
<reference evidence="1" key="1">
    <citation type="submission" date="2021-03" db="EMBL/GenBank/DDBJ databases">
        <title>Draft genome sequence of rust myrtle Austropuccinia psidii MF-1, a brazilian biotype.</title>
        <authorList>
            <person name="Quecine M.C."/>
            <person name="Pachon D.M.R."/>
            <person name="Bonatelli M.L."/>
            <person name="Correr F.H."/>
            <person name="Franceschini L.M."/>
            <person name="Leite T.F."/>
            <person name="Margarido G.R.A."/>
            <person name="Almeida C.A."/>
            <person name="Ferrarezi J.A."/>
            <person name="Labate C.A."/>
        </authorList>
    </citation>
    <scope>NUCLEOTIDE SEQUENCE</scope>
    <source>
        <strain evidence="1">MF-1</strain>
    </source>
</reference>
<protein>
    <submittedName>
        <fullName evidence="1">Uncharacterized protein</fullName>
    </submittedName>
</protein>
<proteinExistence type="predicted"/>
<evidence type="ECO:0000313" key="1">
    <source>
        <dbReference type="EMBL" id="MBW0484103.1"/>
    </source>
</evidence>
<keyword evidence="2" id="KW-1185">Reference proteome</keyword>
<sequence length="123" mass="14239">MSSNTQASHYSIQSQLEMAAEQTKTTLPDTFSREHDRDVESIIDQGINMIKNEHLLCIDDSNFPTWEHRLQLIFDNYLQDPMYLQQSILGKDRTEHIFHDILLSSFPDSIKDSIITLRPCSAI</sequence>
<organism evidence="1 2">
    <name type="scientific">Austropuccinia psidii MF-1</name>
    <dbReference type="NCBI Taxonomy" id="1389203"/>
    <lineage>
        <taxon>Eukaryota</taxon>
        <taxon>Fungi</taxon>
        <taxon>Dikarya</taxon>
        <taxon>Basidiomycota</taxon>
        <taxon>Pucciniomycotina</taxon>
        <taxon>Pucciniomycetes</taxon>
        <taxon>Pucciniales</taxon>
        <taxon>Sphaerophragmiaceae</taxon>
        <taxon>Austropuccinia</taxon>
    </lineage>
</organism>
<evidence type="ECO:0000313" key="2">
    <source>
        <dbReference type="Proteomes" id="UP000765509"/>
    </source>
</evidence>
<dbReference type="Proteomes" id="UP000765509">
    <property type="component" value="Unassembled WGS sequence"/>
</dbReference>
<dbReference type="OrthoDB" id="2519157at2759"/>
<name>A0A9Q3GXM5_9BASI</name>
<dbReference type="EMBL" id="AVOT02007529">
    <property type="protein sequence ID" value="MBW0484103.1"/>
    <property type="molecule type" value="Genomic_DNA"/>
</dbReference>
<gene>
    <name evidence="1" type="ORF">O181_023818</name>
</gene>